<accession>A0A1U7UY13</accession>
<dbReference type="GO" id="GO:0032259">
    <property type="term" value="P:methylation"/>
    <property type="evidence" value="ECO:0007669"/>
    <property type="project" value="UniProtKB-KW"/>
</dbReference>
<dbReference type="eggNOG" id="KOG1080">
    <property type="taxonomic scope" value="Eukaryota"/>
</dbReference>
<comment type="subcellular location">
    <subcellularLocation>
        <location evidence="1">Nucleus</location>
    </subcellularLocation>
</comment>
<evidence type="ECO:0000313" key="20">
    <source>
        <dbReference type="RefSeq" id="XP_009759052.1"/>
    </source>
</evidence>
<dbReference type="PROSITE" id="PS50829">
    <property type="entry name" value="GYF"/>
    <property type="match status" value="1"/>
</dbReference>
<dbReference type="SMART" id="SM00508">
    <property type="entry name" value="PostSET"/>
    <property type="match status" value="1"/>
</dbReference>
<dbReference type="InterPro" id="IPR046341">
    <property type="entry name" value="SET_dom_sf"/>
</dbReference>
<dbReference type="InterPro" id="IPR003616">
    <property type="entry name" value="Post-SET_dom"/>
</dbReference>
<comment type="catalytic activity">
    <reaction evidence="11">
        <text>L-lysyl(4)-[histone H3] + 3 S-adenosyl-L-methionine = N(6),N(6),N(6)-trimethyl-L-lysyl(4)-[histone H3] + 3 S-adenosyl-L-homocysteine + 3 H(+)</text>
        <dbReference type="Rhea" id="RHEA:60260"/>
        <dbReference type="Rhea" id="RHEA-COMP:15537"/>
        <dbReference type="Rhea" id="RHEA-COMP:15547"/>
        <dbReference type="ChEBI" id="CHEBI:15378"/>
        <dbReference type="ChEBI" id="CHEBI:29969"/>
        <dbReference type="ChEBI" id="CHEBI:57856"/>
        <dbReference type="ChEBI" id="CHEBI:59789"/>
        <dbReference type="ChEBI" id="CHEBI:61961"/>
        <dbReference type="EC" id="2.1.1.354"/>
    </reaction>
</comment>
<feature type="domain" description="GYF" evidence="16">
    <location>
        <begin position="234"/>
        <end position="288"/>
    </location>
</feature>
<dbReference type="RefSeq" id="XP_070012044.1">
    <property type="nucleotide sequence ID" value="XM_070155943.1"/>
</dbReference>
<keyword evidence="3" id="KW-0489">Methyltransferase</keyword>
<protein>
    <recommendedName>
        <fullName evidence="2">[histone H3]-lysine(4) N-trimethyltransferase</fullName>
        <ecNumber evidence="2">2.1.1.354</ecNumber>
    </recommendedName>
</protein>
<dbReference type="InterPro" id="IPR035445">
    <property type="entry name" value="GYF-like_dom_sf"/>
</dbReference>
<dbReference type="InterPro" id="IPR044570">
    <property type="entry name" value="Set1-like"/>
</dbReference>
<dbReference type="GO" id="GO:0048188">
    <property type="term" value="C:Set1C/COMPASS complex"/>
    <property type="evidence" value="ECO:0007669"/>
    <property type="project" value="InterPro"/>
</dbReference>
<sequence length="1591" mass="174934">MVSSIICHVEPSEAETNHTPFYSRKRLKPSDSQGSIGDENPADVVSTMEFTIGCLKNLGSPLCVEMSCQSNGEIENVSSPRDVGGSSVGDKISVVYPQPPLATGWMYVNQQGQMCGPYIKEQLYEGLSTGFLPEELLVYPILNGTMSNAVPLKYFNQFPDHVATGFAYLTASSGPMNKFSGVAKDLGGNGVELTTTSPYSDSEAKHGTHSLNQHVSTTGFAGTVAPSMFMDYEESCWLFEYHDGRKHGPHSLIELYSWYHYGYILDSVMVSLISSLAFSSYSSTTSLDSRQLKRLFVVLIANDFKIKVTPASCIHRLIHHADNKFRPFTLNSLISSWTTATPGALMSNSNGHETAFLPDFVSEISHEVCSQLHMVIMKAARRTLLDEIVSHAISECISKKKDHKKVTNQSVKMSSPSTRMSAGFSGSKALVAPESSTKAPNLLDQKSPVEISLQSSGSSKSVGSFENFCESYTVVCRTLFDSSMQSIWNAVFYDHVSEFASAWRKKKRWSPPCPMVESNILAKSYTNCTTKLSTEVLQVDEEYFGCDLDLPPGFEEKIVTVDLPSVFSSKDCTAKLSTEVLQVDQESFGCDLDLPPGFETKNVTVNLPSVSSSKDCTAKLSTEVLQVDQESFGCDLDLPPGFETKNVTVNLPSVSSSKDCTAKLSTEGLQVEQESFDCDLDSPPGFETEKVTVELPSVSSSFNDEKGLSKFSHAMDSEANDRMQLILDCVLEELHLSAKMSLEEYFTSLLHEEVTGKVHSLEDGMITKVAEDSNICLGVASENDSSDAISVSENLSCIDIQNTSLPEKSLHQNSIDTYMIPSSYCLSSAFQKSACLDNAAIDKMTDELQPPQCEAVPVQTSKVRLARSDDHILRIVWYAILSNCRQKVHEKALGELKFFLLDDLIRNFLTTWCSAKRRGKPEDSEVTRSKAYNEKRDNSPVALSKSVDGFPKVPTVAGKYTYYRKKKMVKRMSGSSLQPLPDRDVGFQKRSSNKSRKQDLLGEATESAKGVNAASSVKEIGLKECRRELFTSVAPPSSVINCNTISEKVASVSRAGRSNATRKKLKATFVAEDSGDIGKVDGDVGFKKRSNKSRKQDLLGEATESTKGDNAASSVKEIRLKECRGELFTDASLVVPPSPVINCNTISEKVASVSRAGRSNATRKKLKSTFVAEDSGGIGKVDGDVGFKKRSSNKSRKQDLLGEATESTKGDNATSSVKKIELKDCHRELFTNASLVVPPSVVINSNTIPEKVASFSKVGRSNASCKKLKVAFDSEGSSDNGRVAEVVNRELGTLEMQPTASLKKTPQLAKLPKLNKRKLEYNMSASRSRKIQRVSSGAGSQPATKEVIVEKKQKGKSRTAKHCPQSDGCARSSIIGWEWHKWSLKATPAERARVRGITIDHIQSVSSDANGSQVLNAKGISARTNRVKLRNLLAAADGADLLKATQLKARKKRLRFQRSKIHDWGLLALEPIEAEDFVIEYVGELIRRRVSDIREHYYEKIGIGSSYLFRLDDDYVVDATKRGGIARFINHSCEPNCYTKVISVEGQKKIFIYAKRHIAAGEEITYNYKFPLEEKKIPCNCGSKRCRGSMN</sequence>
<dbReference type="SUPFAM" id="SSF55277">
    <property type="entry name" value="GYF domain"/>
    <property type="match status" value="1"/>
</dbReference>
<name>A0A1U7UY13_NICSY</name>
<feature type="domain" description="Post-SET" evidence="17">
    <location>
        <begin position="1575"/>
        <end position="1591"/>
    </location>
</feature>
<keyword evidence="8" id="KW-0805">Transcription regulation</keyword>
<evidence type="ECO:0000256" key="12">
    <source>
        <dbReference type="ARBA" id="ARBA00047583"/>
    </source>
</evidence>
<keyword evidence="7" id="KW-0694">RNA-binding</keyword>
<evidence type="ECO:0000313" key="21">
    <source>
        <dbReference type="RefSeq" id="XP_009759053.1"/>
    </source>
</evidence>
<feature type="region of interest" description="Disordered" evidence="14">
    <location>
        <begin position="923"/>
        <end position="944"/>
    </location>
</feature>
<dbReference type="RefSeq" id="XP_009759052.1">
    <property type="nucleotide sequence ID" value="XM_009760750.1"/>
</dbReference>
<dbReference type="KEGG" id="nsy:104211659"/>
<dbReference type="PANTHER" id="PTHR45814">
    <property type="entry name" value="HISTONE-LYSINE N-METHYLTRANSFERASE SETD1"/>
    <property type="match status" value="1"/>
</dbReference>
<dbReference type="PROSITE" id="PS50868">
    <property type="entry name" value="POST_SET"/>
    <property type="match status" value="1"/>
</dbReference>
<evidence type="ECO:0000256" key="11">
    <source>
        <dbReference type="ARBA" id="ARBA00047571"/>
    </source>
</evidence>
<dbReference type="GO" id="GO:0140999">
    <property type="term" value="F:histone H3K4 trimethyltransferase activity"/>
    <property type="evidence" value="ECO:0007669"/>
    <property type="project" value="UniProtKB-EC"/>
</dbReference>
<dbReference type="RefSeq" id="XP_070012045.1">
    <property type="nucleotide sequence ID" value="XM_070155944.1"/>
</dbReference>
<evidence type="ECO:0000256" key="5">
    <source>
        <dbReference type="ARBA" id="ARBA00022691"/>
    </source>
</evidence>
<feature type="compositionally biased region" description="Polar residues" evidence="14">
    <location>
        <begin position="1205"/>
        <end position="1216"/>
    </location>
</feature>
<evidence type="ECO:0000259" key="16">
    <source>
        <dbReference type="PROSITE" id="PS50829"/>
    </source>
</evidence>
<dbReference type="RefSeq" id="XP_070012046.1">
    <property type="nucleotide sequence ID" value="XM_070155945.1"/>
</dbReference>
<evidence type="ECO:0000313" key="19">
    <source>
        <dbReference type="RefSeq" id="XP_009759051.1"/>
    </source>
</evidence>
<dbReference type="EC" id="2.1.1.354" evidence="2"/>
<dbReference type="InterPro" id="IPR037841">
    <property type="entry name" value="SET_SETD1A/B"/>
</dbReference>
<evidence type="ECO:0000256" key="13">
    <source>
        <dbReference type="ARBA" id="ARBA00049129"/>
    </source>
</evidence>
<feature type="region of interest" description="Disordered" evidence="14">
    <location>
        <begin position="1182"/>
        <end position="1216"/>
    </location>
</feature>
<feature type="compositionally biased region" description="Basic and acidic residues" evidence="14">
    <location>
        <begin position="923"/>
        <end position="938"/>
    </location>
</feature>
<organism evidence="18 21">
    <name type="scientific">Nicotiana sylvestris</name>
    <name type="common">Wood tobacco</name>
    <name type="synonym">South American tobacco</name>
    <dbReference type="NCBI Taxonomy" id="4096"/>
    <lineage>
        <taxon>Eukaryota</taxon>
        <taxon>Viridiplantae</taxon>
        <taxon>Streptophyta</taxon>
        <taxon>Embryophyta</taxon>
        <taxon>Tracheophyta</taxon>
        <taxon>Spermatophyta</taxon>
        <taxon>Magnoliopsida</taxon>
        <taxon>eudicotyledons</taxon>
        <taxon>Gunneridae</taxon>
        <taxon>Pentapetalae</taxon>
        <taxon>asterids</taxon>
        <taxon>lamiids</taxon>
        <taxon>Solanales</taxon>
        <taxon>Solanaceae</taxon>
        <taxon>Nicotianoideae</taxon>
        <taxon>Nicotianeae</taxon>
        <taxon>Nicotiana</taxon>
    </lineage>
</organism>
<evidence type="ECO:0000259" key="17">
    <source>
        <dbReference type="PROSITE" id="PS50868"/>
    </source>
</evidence>
<evidence type="ECO:0000256" key="10">
    <source>
        <dbReference type="ARBA" id="ARBA00023242"/>
    </source>
</evidence>
<keyword evidence="10" id="KW-0539">Nucleus</keyword>
<keyword evidence="9" id="KW-0804">Transcription</keyword>
<evidence type="ECO:0000256" key="1">
    <source>
        <dbReference type="ARBA" id="ARBA00004123"/>
    </source>
</evidence>
<reference evidence="18" key="1">
    <citation type="journal article" date="2013" name="Genome Biol.">
        <title>Reference genomes and transcriptomes of Nicotiana sylvestris and Nicotiana tomentosiformis.</title>
        <authorList>
            <person name="Sierro N."/>
            <person name="Battey J.N."/>
            <person name="Ouadi S."/>
            <person name="Bovet L."/>
            <person name="Goepfert S."/>
            <person name="Bakaher N."/>
            <person name="Peitsch M.C."/>
            <person name="Ivanov N.V."/>
        </authorList>
    </citation>
    <scope>NUCLEOTIDE SEQUENCE [LARGE SCALE GENOMIC DNA]</scope>
</reference>
<reference evidence="19 20" key="2">
    <citation type="submission" date="2025-04" db="UniProtKB">
        <authorList>
            <consortium name="RefSeq"/>
        </authorList>
    </citation>
    <scope>IDENTIFICATION</scope>
    <source>
        <tissue evidence="19 20">Leaf</tissue>
    </source>
</reference>
<feature type="domain" description="SET" evidence="15">
    <location>
        <begin position="1452"/>
        <end position="1569"/>
    </location>
</feature>
<dbReference type="SMART" id="SM00317">
    <property type="entry name" value="SET"/>
    <property type="match status" value="1"/>
</dbReference>
<evidence type="ECO:0000256" key="9">
    <source>
        <dbReference type="ARBA" id="ARBA00023163"/>
    </source>
</evidence>
<dbReference type="InterPro" id="IPR001214">
    <property type="entry name" value="SET_dom"/>
</dbReference>
<dbReference type="InterPro" id="IPR003169">
    <property type="entry name" value="GYF"/>
</dbReference>
<dbReference type="Proteomes" id="UP000189701">
    <property type="component" value="Unplaced"/>
</dbReference>
<keyword evidence="6" id="KW-0156">Chromatin regulator</keyword>
<proteinExistence type="predicted"/>
<feature type="region of interest" description="Disordered" evidence="14">
    <location>
        <begin position="1325"/>
        <end position="1365"/>
    </location>
</feature>
<dbReference type="SUPFAM" id="SSF82199">
    <property type="entry name" value="SET domain"/>
    <property type="match status" value="1"/>
</dbReference>
<gene>
    <name evidence="19 20 21" type="primary">LOC104211659</name>
</gene>
<evidence type="ECO:0000256" key="3">
    <source>
        <dbReference type="ARBA" id="ARBA00022603"/>
    </source>
</evidence>
<dbReference type="RefSeq" id="XP_009759053.1">
    <property type="nucleotide sequence ID" value="XM_009760751.1"/>
</dbReference>
<evidence type="ECO:0000259" key="15">
    <source>
        <dbReference type="PROSITE" id="PS50280"/>
    </source>
</evidence>
<keyword evidence="5" id="KW-0949">S-adenosyl-L-methionine</keyword>
<comment type="catalytic activity">
    <reaction evidence="12">
        <text>N(6)-methyl-L-lysyl(4)-[histone H3] + S-adenosyl-L-methionine = N(6),N(6)-dimethyl-L-lysyl(4)-[histone H3] + S-adenosyl-L-homocysteine + H(+)</text>
        <dbReference type="Rhea" id="RHEA:60268"/>
        <dbReference type="Rhea" id="RHEA-COMP:15540"/>
        <dbReference type="Rhea" id="RHEA-COMP:15543"/>
        <dbReference type="ChEBI" id="CHEBI:15378"/>
        <dbReference type="ChEBI" id="CHEBI:57856"/>
        <dbReference type="ChEBI" id="CHEBI:59789"/>
        <dbReference type="ChEBI" id="CHEBI:61929"/>
        <dbReference type="ChEBI" id="CHEBI:61976"/>
    </reaction>
</comment>
<dbReference type="PROSITE" id="PS50280">
    <property type="entry name" value="SET"/>
    <property type="match status" value="1"/>
</dbReference>
<evidence type="ECO:0000256" key="2">
    <source>
        <dbReference type="ARBA" id="ARBA00012182"/>
    </source>
</evidence>
<evidence type="ECO:0000256" key="8">
    <source>
        <dbReference type="ARBA" id="ARBA00023015"/>
    </source>
</evidence>
<comment type="catalytic activity">
    <reaction evidence="13">
        <text>N(6),N(6)-dimethyl-L-lysyl(4)-[histone H3] + S-adenosyl-L-methionine = N(6),N(6),N(6)-trimethyl-L-lysyl(4)-[histone H3] + S-adenosyl-L-homocysteine + H(+)</text>
        <dbReference type="Rhea" id="RHEA:60272"/>
        <dbReference type="Rhea" id="RHEA-COMP:15537"/>
        <dbReference type="Rhea" id="RHEA-COMP:15540"/>
        <dbReference type="ChEBI" id="CHEBI:15378"/>
        <dbReference type="ChEBI" id="CHEBI:57856"/>
        <dbReference type="ChEBI" id="CHEBI:59789"/>
        <dbReference type="ChEBI" id="CHEBI:61961"/>
        <dbReference type="ChEBI" id="CHEBI:61976"/>
    </reaction>
</comment>
<dbReference type="RefSeq" id="XP_009759051.1">
    <property type="nucleotide sequence ID" value="XM_009760749.1"/>
</dbReference>
<dbReference type="GeneID" id="104211659"/>
<dbReference type="Gene3D" id="2.170.270.10">
    <property type="entry name" value="SET domain"/>
    <property type="match status" value="1"/>
</dbReference>
<dbReference type="CDD" id="cd19169">
    <property type="entry name" value="SET_SETD1"/>
    <property type="match status" value="1"/>
</dbReference>
<evidence type="ECO:0000256" key="4">
    <source>
        <dbReference type="ARBA" id="ARBA00022679"/>
    </source>
</evidence>
<evidence type="ECO:0000256" key="7">
    <source>
        <dbReference type="ARBA" id="ARBA00022884"/>
    </source>
</evidence>
<evidence type="ECO:0000256" key="6">
    <source>
        <dbReference type="ARBA" id="ARBA00022853"/>
    </source>
</evidence>
<feature type="region of interest" description="Disordered" evidence="14">
    <location>
        <begin position="1086"/>
        <end position="1110"/>
    </location>
</feature>
<dbReference type="Gene3D" id="3.30.1490.40">
    <property type="match status" value="2"/>
</dbReference>
<dbReference type="STRING" id="4096.A0A1U7UY13"/>
<dbReference type="GO" id="GO:0003723">
    <property type="term" value="F:RNA binding"/>
    <property type="evidence" value="ECO:0007669"/>
    <property type="project" value="UniProtKB-KW"/>
</dbReference>
<keyword evidence="18" id="KW-1185">Reference proteome</keyword>
<feature type="region of interest" description="Disordered" evidence="14">
    <location>
        <begin position="973"/>
        <end position="1005"/>
    </location>
</feature>
<dbReference type="PANTHER" id="PTHR45814:SF2">
    <property type="entry name" value="HISTONE-LYSINE N-METHYLTRANSFERASE SETD1"/>
    <property type="match status" value="1"/>
</dbReference>
<keyword evidence="4" id="KW-0808">Transferase</keyword>
<evidence type="ECO:0000256" key="14">
    <source>
        <dbReference type="SAM" id="MobiDB-lite"/>
    </source>
</evidence>
<dbReference type="Pfam" id="PF00856">
    <property type="entry name" value="SET"/>
    <property type="match status" value="1"/>
</dbReference>
<evidence type="ECO:0000313" key="18">
    <source>
        <dbReference type="Proteomes" id="UP000189701"/>
    </source>
</evidence>
<feature type="compositionally biased region" description="Polar residues" evidence="14">
    <location>
        <begin position="1333"/>
        <end position="1343"/>
    </location>
</feature>